<proteinExistence type="predicted"/>
<dbReference type="RefSeq" id="WP_273614120.1">
    <property type="nucleotide sequence ID" value="NZ_CP117416.1"/>
</dbReference>
<dbReference type="EMBL" id="CP117416">
    <property type="protein sequence ID" value="WCT55770.1"/>
    <property type="molecule type" value="Genomic_DNA"/>
</dbReference>
<dbReference type="KEGG" id="pka:PQ456_21905"/>
<evidence type="ECO:0000313" key="1">
    <source>
        <dbReference type="EMBL" id="WCT55770.1"/>
    </source>
</evidence>
<organism evidence="1 2">
    <name type="scientific">Paenibacillus kyungheensis</name>
    <dbReference type="NCBI Taxonomy" id="1452732"/>
    <lineage>
        <taxon>Bacteria</taxon>
        <taxon>Bacillati</taxon>
        <taxon>Bacillota</taxon>
        <taxon>Bacilli</taxon>
        <taxon>Bacillales</taxon>
        <taxon>Paenibacillaceae</taxon>
        <taxon>Paenibacillus</taxon>
    </lineage>
</organism>
<gene>
    <name evidence="1" type="ORF">PQ456_21905</name>
</gene>
<evidence type="ECO:0000313" key="2">
    <source>
        <dbReference type="Proteomes" id="UP001220509"/>
    </source>
</evidence>
<sequence length="97" mass="11089">MVTQALIEWNIDPTSLPQQKWLTDQQLNVDLYSSTVDPTEEGWNIQIRITESLPDSWNTYAEVQFLTDPDDPLEEGFTFLLWAGSYVADVTIVGETH</sequence>
<reference evidence="1 2" key="1">
    <citation type="submission" date="2023-02" db="EMBL/GenBank/DDBJ databases">
        <title>Genome sequence of Paenibacillus kyungheensis KACC 18744.</title>
        <authorList>
            <person name="Kim S."/>
            <person name="Heo J."/>
            <person name="Kwon S.-W."/>
        </authorList>
    </citation>
    <scope>NUCLEOTIDE SEQUENCE [LARGE SCALE GENOMIC DNA]</scope>
    <source>
        <strain evidence="1 2">KACC 18744</strain>
    </source>
</reference>
<dbReference type="Proteomes" id="UP001220509">
    <property type="component" value="Chromosome"/>
</dbReference>
<name>A0AAX3M1G4_9BACL</name>
<protein>
    <submittedName>
        <fullName evidence="1">Uncharacterized protein</fullName>
    </submittedName>
</protein>
<accession>A0AAX3M1G4</accession>
<keyword evidence="2" id="KW-1185">Reference proteome</keyword>
<dbReference type="AlphaFoldDB" id="A0AAX3M1G4"/>